<dbReference type="EMBL" id="CP014206">
    <property type="protein sequence ID" value="AMK09648.1"/>
    <property type="molecule type" value="Genomic_DNA"/>
</dbReference>
<reference evidence="2 4" key="2">
    <citation type="submission" date="2019-03" db="EMBL/GenBank/DDBJ databases">
        <title>Genomic Encyclopedia of Type Strains, Phase IV (KMG-IV): sequencing the most valuable type-strain genomes for metagenomic binning, comparative biology and taxonomic classification.</title>
        <authorList>
            <person name="Goeker M."/>
        </authorList>
    </citation>
    <scope>NUCLEOTIDE SEQUENCE [LARGE SCALE GENOMIC DNA]</scope>
    <source>
        <strain evidence="2 4">DSM 101483</strain>
    </source>
</reference>
<accession>A0A140D8Y1</accession>
<dbReference type="OrthoDB" id="5465219at2"/>
<gene>
    <name evidence="1" type="ORF">AWY79_00260</name>
    <name evidence="2" type="ORF">EDC59_11376</name>
</gene>
<name>A0A140D8Y1_9BACT</name>
<sequence length="185" mass="19974">MSLDTLRTAVADTLKTALPASVSVESHGGRFDQAELRRIMAKAPAVFVATLGFSDLKYDHGDFQATISWGAFVVTRDAPKVSRDQGASVLVNALAMTIPENTWSLDNECVNTPQAVRGDNLFSATVDKLGVAMWAITWRQTMLLGKALSDEDLAALDLFETLYTQFPVADDAPLAEDKVQLPQGG</sequence>
<organism evidence="2 4">
    <name type="scientific">Pseudodesulfovibrio indicus</name>
    <dbReference type="NCBI Taxonomy" id="1716143"/>
    <lineage>
        <taxon>Bacteria</taxon>
        <taxon>Pseudomonadati</taxon>
        <taxon>Thermodesulfobacteriota</taxon>
        <taxon>Desulfovibrionia</taxon>
        <taxon>Desulfovibrionales</taxon>
        <taxon>Desulfovibrionaceae</taxon>
    </lineage>
</organism>
<dbReference type="Proteomes" id="UP000055611">
    <property type="component" value="Chromosome"/>
</dbReference>
<dbReference type="KEGG" id="dej:AWY79_00260"/>
<evidence type="ECO:0000313" key="4">
    <source>
        <dbReference type="Proteomes" id="UP000295506"/>
    </source>
</evidence>
<dbReference type="InterPro" id="IPR014972">
    <property type="entry name" value="Phage_Mu_Gp37"/>
</dbReference>
<keyword evidence="3" id="KW-1185">Reference proteome</keyword>
<dbReference type="Pfam" id="PF08873">
    <property type="entry name" value="Phage_Mu_Gp37"/>
    <property type="match status" value="1"/>
</dbReference>
<reference evidence="1 3" key="1">
    <citation type="journal article" date="2016" name="Front. Microbiol.">
        <title>Genome Sequence of the Piezophilic, Mesophilic Sulfate-Reducing Bacterium Desulfovibrio indicus J2T.</title>
        <authorList>
            <person name="Cao J."/>
            <person name="Maignien L."/>
            <person name="Shao Z."/>
            <person name="Alain K."/>
            <person name="Jebbar M."/>
        </authorList>
    </citation>
    <scope>NUCLEOTIDE SEQUENCE [LARGE SCALE GENOMIC DNA]</scope>
    <source>
        <strain evidence="1 3">J2</strain>
    </source>
</reference>
<evidence type="ECO:0000313" key="3">
    <source>
        <dbReference type="Proteomes" id="UP000055611"/>
    </source>
</evidence>
<dbReference type="Proteomes" id="UP000295506">
    <property type="component" value="Unassembled WGS sequence"/>
</dbReference>
<dbReference type="EMBL" id="SOBK01000013">
    <property type="protein sequence ID" value="TDT86400.1"/>
    <property type="molecule type" value="Genomic_DNA"/>
</dbReference>
<evidence type="ECO:0000313" key="2">
    <source>
        <dbReference type="EMBL" id="TDT86400.1"/>
    </source>
</evidence>
<dbReference type="AlphaFoldDB" id="A0A140D8Y1"/>
<dbReference type="RefSeq" id="WP_066798968.1">
    <property type="nucleotide sequence ID" value="NZ_CP014206.1"/>
</dbReference>
<proteinExistence type="predicted"/>
<evidence type="ECO:0000313" key="1">
    <source>
        <dbReference type="EMBL" id="AMK09648.1"/>
    </source>
</evidence>
<protein>
    <submittedName>
        <fullName evidence="2">Uncharacterized protein DUF1834</fullName>
    </submittedName>
</protein>